<keyword evidence="1" id="KW-0732">Signal</keyword>
<comment type="caution">
    <text evidence="3">The sequence shown here is derived from an EMBL/GenBank/DDBJ whole genome shotgun (WGS) entry which is preliminary data.</text>
</comment>
<dbReference type="EMBL" id="SHNP01000004">
    <property type="protein sequence ID" value="MCX2974300.1"/>
    <property type="molecule type" value="Genomic_DNA"/>
</dbReference>
<dbReference type="Proteomes" id="UP001143307">
    <property type="component" value="Unassembled WGS sequence"/>
</dbReference>
<evidence type="ECO:0000256" key="1">
    <source>
        <dbReference type="SAM" id="SignalP"/>
    </source>
</evidence>
<name>A0ABT3SXF6_9GAMM</name>
<reference evidence="3" key="1">
    <citation type="submission" date="2019-02" db="EMBL/GenBank/DDBJ databases">
        <authorList>
            <person name="Li S.-H."/>
        </authorList>
    </citation>
    <scope>NUCLEOTIDE SEQUENCE</scope>
    <source>
        <strain evidence="3">IMCC8485</strain>
    </source>
</reference>
<accession>A0ABT3SXF6</accession>
<dbReference type="InterPro" id="IPR013740">
    <property type="entry name" value="Redoxin"/>
</dbReference>
<evidence type="ECO:0000313" key="3">
    <source>
        <dbReference type="EMBL" id="MCX2974300.1"/>
    </source>
</evidence>
<proteinExistence type="predicted"/>
<protein>
    <submittedName>
        <fullName evidence="3">TlpA family protein disulfide reductase</fullName>
    </submittedName>
</protein>
<feature type="chain" id="PRO_5045642741" evidence="1">
    <location>
        <begin position="22"/>
        <end position="170"/>
    </location>
</feature>
<dbReference type="CDD" id="cd02966">
    <property type="entry name" value="TlpA_like_family"/>
    <property type="match status" value="1"/>
</dbReference>
<evidence type="ECO:0000259" key="2">
    <source>
        <dbReference type="PROSITE" id="PS51352"/>
    </source>
</evidence>
<dbReference type="PROSITE" id="PS51352">
    <property type="entry name" value="THIOREDOXIN_2"/>
    <property type="match status" value="1"/>
</dbReference>
<dbReference type="InterPro" id="IPR013766">
    <property type="entry name" value="Thioredoxin_domain"/>
</dbReference>
<organism evidence="3 4">
    <name type="scientific">Candidatus Seongchinamella marina</name>
    <dbReference type="NCBI Taxonomy" id="2518990"/>
    <lineage>
        <taxon>Bacteria</taxon>
        <taxon>Pseudomonadati</taxon>
        <taxon>Pseudomonadota</taxon>
        <taxon>Gammaproteobacteria</taxon>
        <taxon>Cellvibrionales</taxon>
        <taxon>Halieaceae</taxon>
        <taxon>Seongchinamella</taxon>
    </lineage>
</organism>
<gene>
    <name evidence="3" type="ORF">EYC87_11970</name>
</gene>
<dbReference type="InterPro" id="IPR050553">
    <property type="entry name" value="Thioredoxin_ResA/DsbE_sf"/>
</dbReference>
<dbReference type="SUPFAM" id="SSF52833">
    <property type="entry name" value="Thioredoxin-like"/>
    <property type="match status" value="1"/>
</dbReference>
<sequence>MSFKRHWLALLLSLLGFSVQAESVKEGQLAPALNLPLLGAQADESMSLEALRGKVVYLDFWASWCGPCRLSFPQLEGLRQELGPRGFEVLAVNVDEFEDDALAFLDAVPVTYPVVRDADADSPARYGILGMPTGFLLDREGVVKRVHQGYRRSDGEKLRKEIVQLLESTE</sequence>
<evidence type="ECO:0000313" key="4">
    <source>
        <dbReference type="Proteomes" id="UP001143307"/>
    </source>
</evidence>
<feature type="signal peptide" evidence="1">
    <location>
        <begin position="1"/>
        <end position="21"/>
    </location>
</feature>
<dbReference type="Gene3D" id="3.40.30.10">
    <property type="entry name" value="Glutaredoxin"/>
    <property type="match status" value="1"/>
</dbReference>
<dbReference type="PANTHER" id="PTHR42852">
    <property type="entry name" value="THIOL:DISULFIDE INTERCHANGE PROTEIN DSBE"/>
    <property type="match status" value="1"/>
</dbReference>
<feature type="domain" description="Thioredoxin" evidence="2">
    <location>
        <begin position="24"/>
        <end position="167"/>
    </location>
</feature>
<dbReference type="PANTHER" id="PTHR42852:SF17">
    <property type="entry name" value="THIOREDOXIN-LIKE PROTEIN HI_1115"/>
    <property type="match status" value="1"/>
</dbReference>
<dbReference type="InterPro" id="IPR036249">
    <property type="entry name" value="Thioredoxin-like_sf"/>
</dbReference>
<dbReference type="Pfam" id="PF08534">
    <property type="entry name" value="Redoxin"/>
    <property type="match status" value="1"/>
</dbReference>
<keyword evidence="4" id="KW-1185">Reference proteome</keyword>
<dbReference type="RefSeq" id="WP_279253087.1">
    <property type="nucleotide sequence ID" value="NZ_SHNP01000004.1"/>
</dbReference>